<keyword evidence="4" id="KW-1185">Reference proteome</keyword>
<gene>
    <name evidence="3" type="ORF">Xvie_03632</name>
</gene>
<dbReference type="PANTHER" id="PTHR43298:SF2">
    <property type="entry name" value="FMN_FAD EXPORTER YEEO-RELATED"/>
    <property type="match status" value="1"/>
</dbReference>
<dbReference type="PANTHER" id="PTHR43298">
    <property type="entry name" value="MULTIDRUG RESISTANCE PROTEIN NORM-RELATED"/>
    <property type="match status" value="1"/>
</dbReference>
<dbReference type="EMBL" id="MUBJ01000028">
    <property type="protein sequence ID" value="OTA14541.1"/>
    <property type="molecule type" value="Genomic_DNA"/>
</dbReference>
<feature type="transmembrane region" description="Helical" evidence="2">
    <location>
        <begin position="96"/>
        <end position="121"/>
    </location>
</feature>
<dbReference type="RefSeq" id="WP_086110532.1">
    <property type="nucleotide sequence ID" value="NZ_CAWNGD010000071.1"/>
</dbReference>
<name>A0A1Y2S7G5_9GAMM</name>
<evidence type="ECO:0000313" key="3">
    <source>
        <dbReference type="EMBL" id="OTA14541.1"/>
    </source>
</evidence>
<feature type="transmembrane region" description="Helical" evidence="2">
    <location>
        <begin position="21"/>
        <end position="45"/>
    </location>
</feature>
<proteinExistence type="predicted"/>
<sequence>MNTSKQATLSASVAPNWRWKPILVIAWPMILVAVVVSVAQNGQIWILGQGQGGRALYQLSMLQPFYFLFIALLECLTTTNQIFSARSVHAWSSRKVVNSTLLFGVIGSVFILVLALLSYAFESQLQPLLGGEADGLFRDTLPIYLLSLLPLLLLELCNAGLRGQGKTAASMVMISSYILLNLTVCYAAFIHFDLGFEAIMYGNAISALVVLPVAFMLLYHQVQKGVDYDSALFWPRLKALTLDAGVPIFLSMLVAFVSSAVMFPMLSDLSADYAPGFLIVVKLRSLFIIPAVALSSAVAIFVNQHMQSEPKPVLALLLKQGLGYLVALYLLLSAGVYVAQQPLVNVLANTPNVEQAGYFLMALLLPTFFLTSLLAASQTVLEQLGHGRQVLLITVVCECTMIATLVTSMYWQRSEDTLVAVIIAFNVVYLLLFLREYGRMLKRIGGLDAV</sequence>
<comment type="caution">
    <text evidence="3">The sequence shown here is derived from an EMBL/GenBank/DDBJ whole genome shotgun (WGS) entry which is preliminary data.</text>
</comment>
<evidence type="ECO:0000313" key="4">
    <source>
        <dbReference type="Proteomes" id="UP000194350"/>
    </source>
</evidence>
<accession>A0A1Y2S7G5</accession>
<keyword evidence="2" id="KW-0812">Transmembrane</keyword>
<dbReference type="GO" id="GO:0005886">
    <property type="term" value="C:plasma membrane"/>
    <property type="evidence" value="ECO:0007669"/>
    <property type="project" value="TreeGrafter"/>
</dbReference>
<dbReference type="AlphaFoldDB" id="A0A1Y2S7G5"/>
<dbReference type="OrthoDB" id="7667304at2"/>
<feature type="transmembrane region" description="Helical" evidence="2">
    <location>
        <begin position="358"/>
        <end position="377"/>
    </location>
</feature>
<dbReference type="GO" id="GO:0015297">
    <property type="term" value="F:antiporter activity"/>
    <property type="evidence" value="ECO:0007669"/>
    <property type="project" value="InterPro"/>
</dbReference>
<dbReference type="STRING" id="351656.Xvie_03632"/>
<reference evidence="3 4" key="1">
    <citation type="submission" date="2016-10" db="EMBL/GenBank/DDBJ databases">
        <title>Systematic genetic and metabolomic analysis of Xenorhabdus and Photorhabdus spp., highlights the requirements for a dual symbiotic and pathogenic life style.</title>
        <authorList>
            <person name="Tobias N.J."/>
            <person name="Wolff H."/>
            <person name="Djahanschiri B."/>
            <person name="Pidot S.J."/>
            <person name="Stinear T.P."/>
            <person name="Ebersberger I."/>
            <person name="Bode H.B."/>
        </authorList>
    </citation>
    <scope>NUCLEOTIDE SEQUENCE [LARGE SCALE GENOMIC DNA]</scope>
    <source>
        <strain evidence="3 4">DSM 22392</strain>
    </source>
</reference>
<feature type="transmembrane region" description="Helical" evidence="2">
    <location>
        <begin position="65"/>
        <end position="84"/>
    </location>
</feature>
<feature type="transmembrane region" description="Helical" evidence="2">
    <location>
        <begin position="240"/>
        <end position="263"/>
    </location>
</feature>
<evidence type="ECO:0000256" key="2">
    <source>
        <dbReference type="SAM" id="Phobius"/>
    </source>
</evidence>
<feature type="transmembrane region" description="Helical" evidence="2">
    <location>
        <begin position="141"/>
        <end position="161"/>
    </location>
</feature>
<feature type="transmembrane region" description="Helical" evidence="2">
    <location>
        <begin position="198"/>
        <end position="219"/>
    </location>
</feature>
<organism evidence="3 4">
    <name type="scientific">Xenorhabdus vietnamensis</name>
    <dbReference type="NCBI Taxonomy" id="351656"/>
    <lineage>
        <taxon>Bacteria</taxon>
        <taxon>Pseudomonadati</taxon>
        <taxon>Pseudomonadota</taxon>
        <taxon>Gammaproteobacteria</taxon>
        <taxon>Enterobacterales</taxon>
        <taxon>Morganellaceae</taxon>
        <taxon>Xenorhabdus</taxon>
    </lineage>
</organism>
<feature type="transmembrane region" description="Helical" evidence="2">
    <location>
        <begin position="417"/>
        <end position="434"/>
    </location>
</feature>
<evidence type="ECO:0000256" key="1">
    <source>
        <dbReference type="ARBA" id="ARBA00022448"/>
    </source>
</evidence>
<evidence type="ECO:0008006" key="5">
    <source>
        <dbReference type="Google" id="ProtNLM"/>
    </source>
</evidence>
<feature type="transmembrane region" description="Helical" evidence="2">
    <location>
        <begin position="389"/>
        <end position="411"/>
    </location>
</feature>
<keyword evidence="1" id="KW-0813">Transport</keyword>
<protein>
    <recommendedName>
        <fullName evidence="5">Na(+)/drug antiporter</fullName>
    </recommendedName>
</protein>
<keyword evidence="2" id="KW-0472">Membrane</keyword>
<dbReference type="Proteomes" id="UP000194350">
    <property type="component" value="Unassembled WGS sequence"/>
</dbReference>
<dbReference type="InterPro" id="IPR002528">
    <property type="entry name" value="MATE_fam"/>
</dbReference>
<dbReference type="InterPro" id="IPR050222">
    <property type="entry name" value="MATE_MdtK"/>
</dbReference>
<dbReference type="GO" id="GO:0042910">
    <property type="term" value="F:xenobiotic transmembrane transporter activity"/>
    <property type="evidence" value="ECO:0007669"/>
    <property type="project" value="InterPro"/>
</dbReference>
<keyword evidence="2" id="KW-1133">Transmembrane helix</keyword>
<feature type="transmembrane region" description="Helical" evidence="2">
    <location>
        <begin position="168"/>
        <end position="192"/>
    </location>
</feature>
<feature type="transmembrane region" description="Helical" evidence="2">
    <location>
        <begin position="283"/>
        <end position="302"/>
    </location>
</feature>
<feature type="transmembrane region" description="Helical" evidence="2">
    <location>
        <begin position="314"/>
        <end position="338"/>
    </location>
</feature>
<dbReference type="Pfam" id="PF01554">
    <property type="entry name" value="MatE"/>
    <property type="match status" value="2"/>
</dbReference>